<evidence type="ECO:0000313" key="2">
    <source>
        <dbReference type="EMBL" id="MBS7661312.1"/>
    </source>
</evidence>
<sequence>MPIRSSLLSVALLLSAAPLWAAERVDLDYRVKFLPDSDQAEVSLTLEKGERVLGLDFDLGEEGAYSDFAADGQWTQDSPERGLWQPAKGRAKLSYRVRVSHLRNGEHYDARMTPDWALLRGDDLVPSARLRQEDKTELVARLQFDLPEGWRGVETGWPRIGKNRFRIDNPLRKFDRPTGWIVAGKIGTRRAKLGETEVTVAAPVGEGMRRMDILTLLTFVWPQMQAVFPRDPAKLLIVGADDPMWRGGLSATNSYYMHADRPLVSENGTSSLVHELVHVFSRISQRDRSDWVVEGLAEYYAIEMMRRAGGLSEERYQKIRQQLSRWSKPVKSLRGKRSTGPVTARAVLLLQELDREIRQATKDSQPRSLDDVTRGLMRLDKVSTQDLIAISESVMGGPSKVLDTRLLR</sequence>
<organism evidence="2 3">
    <name type="scientific">Pseudomonas lalucatii</name>
    <dbReference type="NCBI Taxonomy" id="1424203"/>
    <lineage>
        <taxon>Bacteria</taxon>
        <taxon>Pseudomonadati</taxon>
        <taxon>Pseudomonadota</taxon>
        <taxon>Gammaproteobacteria</taxon>
        <taxon>Pseudomonadales</taxon>
        <taxon>Pseudomonadaceae</taxon>
        <taxon>Pseudomonas</taxon>
    </lineage>
</organism>
<keyword evidence="3" id="KW-1185">Reference proteome</keyword>
<dbReference type="EMBL" id="JADPMV010000001">
    <property type="protein sequence ID" value="MBS7661312.1"/>
    <property type="molecule type" value="Genomic_DNA"/>
</dbReference>
<keyword evidence="1" id="KW-0732">Signal</keyword>
<evidence type="ECO:0000313" key="3">
    <source>
        <dbReference type="Proteomes" id="UP001196601"/>
    </source>
</evidence>
<accession>A0ABS5PXV3</accession>
<evidence type="ECO:0000256" key="1">
    <source>
        <dbReference type="SAM" id="SignalP"/>
    </source>
</evidence>
<evidence type="ECO:0008006" key="4">
    <source>
        <dbReference type="Google" id="ProtNLM"/>
    </source>
</evidence>
<protein>
    <recommendedName>
        <fullName evidence="4">Peptidase M61 catalytic domain-containing protein</fullName>
    </recommendedName>
</protein>
<feature type="signal peptide" evidence="1">
    <location>
        <begin position="1"/>
        <end position="21"/>
    </location>
</feature>
<feature type="chain" id="PRO_5047016028" description="Peptidase M61 catalytic domain-containing protein" evidence="1">
    <location>
        <begin position="22"/>
        <end position="408"/>
    </location>
</feature>
<comment type="caution">
    <text evidence="2">The sequence shown here is derived from an EMBL/GenBank/DDBJ whole genome shotgun (WGS) entry which is preliminary data.</text>
</comment>
<gene>
    <name evidence="2" type="ORF">I0D00_05035</name>
</gene>
<name>A0ABS5PXV3_9PSED</name>
<dbReference type="Proteomes" id="UP001196601">
    <property type="component" value="Unassembled WGS sequence"/>
</dbReference>
<proteinExistence type="predicted"/>
<reference evidence="2 3" key="1">
    <citation type="journal article" date="2021" name="Syst. Appl. Microbiol.">
        <title>Pseudomonas lalucatii sp. nov. isolated from Vallgornera, a karstic cave in Mallorca, Western Mediterranean.</title>
        <authorList>
            <person name="Busquets A."/>
            <person name="Mulet M."/>
            <person name="Gomila M."/>
            <person name="Garcia-Valdes E."/>
        </authorList>
    </citation>
    <scope>NUCLEOTIDE SEQUENCE [LARGE SCALE GENOMIC DNA]</scope>
    <source>
        <strain evidence="2 3">R1b54</strain>
    </source>
</reference>
<dbReference type="RefSeq" id="WP_213638644.1">
    <property type="nucleotide sequence ID" value="NZ_JADPMV010000001.1"/>
</dbReference>